<feature type="domain" description="Exoribonuclease phosphorolytic" evidence="12">
    <location>
        <begin position="191"/>
        <end position="257"/>
    </location>
</feature>
<evidence type="ECO:0000256" key="3">
    <source>
        <dbReference type="ARBA" id="ARBA00006678"/>
    </source>
</evidence>
<dbReference type="FunFam" id="3.30.230.70:FF:000005">
    <property type="entry name" value="Exosome complex component RRP45"/>
    <property type="match status" value="1"/>
</dbReference>
<name>A0A5C5FM60_9BASI</name>
<keyword evidence="13" id="KW-0378">Hydrolase</keyword>
<dbReference type="Pfam" id="PF01138">
    <property type="entry name" value="RNase_PH"/>
    <property type="match status" value="1"/>
</dbReference>
<feature type="domain" description="Exoribonuclease phosphorolytic" evidence="11">
    <location>
        <begin position="33"/>
        <end position="164"/>
    </location>
</feature>
<evidence type="ECO:0000256" key="6">
    <source>
        <dbReference type="ARBA" id="ARBA00022552"/>
    </source>
</evidence>
<evidence type="ECO:0000256" key="2">
    <source>
        <dbReference type="ARBA" id="ARBA00004604"/>
    </source>
</evidence>
<keyword evidence="14" id="KW-1185">Reference proteome</keyword>
<dbReference type="GO" id="GO:0034473">
    <property type="term" value="P:U1 snRNA 3'-end processing"/>
    <property type="evidence" value="ECO:0007669"/>
    <property type="project" value="TreeGrafter"/>
</dbReference>
<evidence type="ECO:0000256" key="1">
    <source>
        <dbReference type="ARBA" id="ARBA00004496"/>
    </source>
</evidence>
<keyword evidence="6" id="KW-0698">rRNA processing</keyword>
<proteinExistence type="inferred from homology"/>
<dbReference type="InterPro" id="IPR050590">
    <property type="entry name" value="Exosome_comp_Rrp42_subfam"/>
</dbReference>
<dbReference type="Pfam" id="PF03725">
    <property type="entry name" value="RNase_PH_C"/>
    <property type="match status" value="1"/>
</dbReference>
<dbReference type="CDD" id="cd11368">
    <property type="entry name" value="RNase_PH_RRP45"/>
    <property type="match status" value="1"/>
</dbReference>
<dbReference type="SUPFAM" id="SSF55666">
    <property type="entry name" value="Ribonuclease PH domain 2-like"/>
    <property type="match status" value="1"/>
</dbReference>
<evidence type="ECO:0000256" key="8">
    <source>
        <dbReference type="ARBA" id="ARBA00022884"/>
    </source>
</evidence>
<dbReference type="GO" id="GO:0000177">
    <property type="term" value="C:cytoplasmic exosome (RNase complex)"/>
    <property type="evidence" value="ECO:0007669"/>
    <property type="project" value="TreeGrafter"/>
</dbReference>
<accession>A0A5C5FM60</accession>
<dbReference type="GO" id="GO:0005730">
    <property type="term" value="C:nucleolus"/>
    <property type="evidence" value="ECO:0007669"/>
    <property type="project" value="UniProtKB-SubCell"/>
</dbReference>
<keyword evidence="8" id="KW-0694">RNA-binding</keyword>
<evidence type="ECO:0000256" key="10">
    <source>
        <dbReference type="ARBA" id="ARBA00077933"/>
    </source>
</evidence>
<comment type="subcellular location">
    <subcellularLocation>
        <location evidence="1">Cytoplasm</location>
    </subcellularLocation>
    <subcellularLocation>
        <location evidence="2">Nucleus</location>
        <location evidence="2">Nucleolus</location>
    </subcellularLocation>
</comment>
<dbReference type="GO" id="GO:0035925">
    <property type="term" value="F:mRNA 3'-UTR AU-rich region binding"/>
    <property type="evidence" value="ECO:0007669"/>
    <property type="project" value="TreeGrafter"/>
</dbReference>
<dbReference type="InterPro" id="IPR036345">
    <property type="entry name" value="ExoRNase_PH_dom2_sf"/>
</dbReference>
<dbReference type="AlphaFoldDB" id="A0A5C5FM60"/>
<dbReference type="InterPro" id="IPR027408">
    <property type="entry name" value="PNPase/RNase_PH_dom_sf"/>
</dbReference>
<dbReference type="InterPro" id="IPR001247">
    <property type="entry name" value="ExoRNase_PH_dom1"/>
</dbReference>
<keyword evidence="9" id="KW-0539">Nucleus</keyword>
<dbReference type="EMBL" id="SOZI01000170">
    <property type="protein sequence ID" value="TNY17870.1"/>
    <property type="molecule type" value="Genomic_DNA"/>
</dbReference>
<dbReference type="InterPro" id="IPR015847">
    <property type="entry name" value="ExoRNase_PH_dom2"/>
</dbReference>
<dbReference type="GO" id="GO:0071035">
    <property type="term" value="P:nuclear polyadenylation-dependent rRNA catabolic process"/>
    <property type="evidence" value="ECO:0007669"/>
    <property type="project" value="TreeGrafter"/>
</dbReference>
<dbReference type="GO" id="GO:0004527">
    <property type="term" value="F:exonuclease activity"/>
    <property type="evidence" value="ECO:0007669"/>
    <property type="project" value="UniProtKB-KW"/>
</dbReference>
<dbReference type="OrthoDB" id="10264038at2759"/>
<keyword evidence="7" id="KW-0271">Exosome</keyword>
<reference evidence="13 14" key="1">
    <citation type="submission" date="2019-03" db="EMBL/GenBank/DDBJ databases">
        <title>Rhodosporidium diobovatum UCD-FST 08-225 genome sequencing, assembly, and annotation.</title>
        <authorList>
            <person name="Fakankun I.U."/>
            <person name="Fristensky B."/>
            <person name="Levin D.B."/>
        </authorList>
    </citation>
    <scope>NUCLEOTIDE SEQUENCE [LARGE SCALE GENOMIC DNA]</scope>
    <source>
        <strain evidence="13 14">UCD-FST 08-225</strain>
    </source>
</reference>
<evidence type="ECO:0000259" key="11">
    <source>
        <dbReference type="Pfam" id="PF01138"/>
    </source>
</evidence>
<comment type="caution">
    <text evidence="13">The sequence shown here is derived from an EMBL/GenBank/DDBJ whole genome shotgun (WGS) entry which is preliminary data.</text>
</comment>
<dbReference type="GO" id="GO:0000176">
    <property type="term" value="C:nuclear exosome (RNase complex)"/>
    <property type="evidence" value="ECO:0007669"/>
    <property type="project" value="TreeGrafter"/>
</dbReference>
<dbReference type="PANTHER" id="PTHR11097">
    <property type="entry name" value="EXOSOME COMPLEX EXONUCLEASE RIBOSOMAL RNA PROCESSING PROTEIN"/>
    <property type="match status" value="1"/>
</dbReference>
<evidence type="ECO:0000256" key="7">
    <source>
        <dbReference type="ARBA" id="ARBA00022835"/>
    </source>
</evidence>
<evidence type="ECO:0000313" key="13">
    <source>
        <dbReference type="EMBL" id="TNY17870.1"/>
    </source>
</evidence>
<dbReference type="Proteomes" id="UP000311382">
    <property type="component" value="Unassembled WGS sequence"/>
</dbReference>
<keyword evidence="13" id="KW-0269">Exonuclease</keyword>
<dbReference type="InterPro" id="IPR033100">
    <property type="entry name" value="Rrp45"/>
</dbReference>
<dbReference type="GO" id="GO:0034475">
    <property type="term" value="P:U4 snRNA 3'-end processing"/>
    <property type="evidence" value="ECO:0007669"/>
    <property type="project" value="TreeGrafter"/>
</dbReference>
<keyword evidence="13" id="KW-0540">Nuclease</keyword>
<dbReference type="PANTHER" id="PTHR11097:SF14">
    <property type="entry name" value="EXOSOME COMPLEX COMPONENT RRP45"/>
    <property type="match status" value="1"/>
</dbReference>
<dbReference type="STRING" id="5288.A0A5C5FM60"/>
<evidence type="ECO:0000259" key="12">
    <source>
        <dbReference type="Pfam" id="PF03725"/>
    </source>
</evidence>
<evidence type="ECO:0000313" key="14">
    <source>
        <dbReference type="Proteomes" id="UP000311382"/>
    </source>
</evidence>
<dbReference type="GO" id="GO:0000467">
    <property type="term" value="P:exonucleolytic trimming to generate mature 3'-end of 5.8S rRNA from tricistronic rRNA transcript (SSU-rRNA, 5.8S rRNA, LSU-rRNA)"/>
    <property type="evidence" value="ECO:0007669"/>
    <property type="project" value="TreeGrafter"/>
</dbReference>
<sequence>MPREPDPSINEAEFLHRCLRKGIRLDARAMYDLRPVHLTFGDDLGWVECRLGDTRVVAQVSAEIVKPLADRPYEGFLNLTTEISPMASATYEAGRASEDEVLMTRLLEKALRRSNAVDREALCIVAGQKVWSIRVDVHFLDDEGNMLDCASIAAMTALRHFRKPDATVVGEEVTIHSTTERVPVPLAIHHSPTCLTFAFFGEDSLAVLDPTHLEQQLCTGTLTLALNAQSEICVLSKQGGAPLSADDVMMAVQVGVERVKEVDEVVVRALEQERKRRVVEVR</sequence>
<dbReference type="GO" id="GO:0034476">
    <property type="term" value="P:U5 snRNA 3'-end processing"/>
    <property type="evidence" value="ECO:0007669"/>
    <property type="project" value="TreeGrafter"/>
</dbReference>
<comment type="similarity">
    <text evidence="3">Belongs to the RNase PH family.</text>
</comment>
<organism evidence="13 14">
    <name type="scientific">Rhodotorula diobovata</name>
    <dbReference type="NCBI Taxonomy" id="5288"/>
    <lineage>
        <taxon>Eukaryota</taxon>
        <taxon>Fungi</taxon>
        <taxon>Dikarya</taxon>
        <taxon>Basidiomycota</taxon>
        <taxon>Pucciniomycotina</taxon>
        <taxon>Microbotryomycetes</taxon>
        <taxon>Sporidiobolales</taxon>
        <taxon>Sporidiobolaceae</taxon>
        <taxon>Rhodotorula</taxon>
    </lineage>
</organism>
<dbReference type="Gene3D" id="3.30.230.70">
    <property type="entry name" value="GHMP Kinase, N-terminal domain"/>
    <property type="match status" value="1"/>
</dbReference>
<gene>
    <name evidence="13" type="ORF">DMC30DRAFT_87936</name>
</gene>
<dbReference type="InterPro" id="IPR020568">
    <property type="entry name" value="Ribosomal_Su5_D2-typ_SF"/>
</dbReference>
<dbReference type="SUPFAM" id="SSF54211">
    <property type="entry name" value="Ribosomal protein S5 domain 2-like"/>
    <property type="match status" value="1"/>
</dbReference>
<evidence type="ECO:0000256" key="4">
    <source>
        <dbReference type="ARBA" id="ARBA00019572"/>
    </source>
</evidence>
<evidence type="ECO:0000256" key="5">
    <source>
        <dbReference type="ARBA" id="ARBA00022490"/>
    </source>
</evidence>
<dbReference type="GO" id="GO:0071028">
    <property type="term" value="P:nuclear mRNA surveillance"/>
    <property type="evidence" value="ECO:0007669"/>
    <property type="project" value="TreeGrafter"/>
</dbReference>
<dbReference type="GO" id="GO:0071038">
    <property type="term" value="P:TRAMP-dependent tRNA surveillance pathway"/>
    <property type="evidence" value="ECO:0007669"/>
    <property type="project" value="TreeGrafter"/>
</dbReference>
<protein>
    <recommendedName>
        <fullName evidence="4">Exosome complex component RRP45</fullName>
    </recommendedName>
    <alternativeName>
        <fullName evidence="10">Ribosomal RNA-processing protein 45</fullName>
    </alternativeName>
</protein>
<evidence type="ECO:0000256" key="9">
    <source>
        <dbReference type="ARBA" id="ARBA00023242"/>
    </source>
</evidence>
<keyword evidence="5" id="KW-0963">Cytoplasm</keyword>
<dbReference type="GO" id="GO:0016075">
    <property type="term" value="P:rRNA catabolic process"/>
    <property type="evidence" value="ECO:0007669"/>
    <property type="project" value="TreeGrafter"/>
</dbReference>